<protein>
    <recommendedName>
        <fullName evidence="4">F-box domain protein</fullName>
    </recommendedName>
</protein>
<evidence type="ECO:0008006" key="4">
    <source>
        <dbReference type="Google" id="ProtNLM"/>
    </source>
</evidence>
<proteinExistence type="predicted"/>
<organism evidence="2 3">
    <name type="scientific">Aspergillus keveii</name>
    <dbReference type="NCBI Taxonomy" id="714993"/>
    <lineage>
        <taxon>Eukaryota</taxon>
        <taxon>Fungi</taxon>
        <taxon>Dikarya</taxon>
        <taxon>Ascomycota</taxon>
        <taxon>Pezizomycotina</taxon>
        <taxon>Eurotiomycetes</taxon>
        <taxon>Eurotiomycetidae</taxon>
        <taxon>Eurotiales</taxon>
        <taxon>Aspergillaceae</taxon>
        <taxon>Aspergillus</taxon>
        <taxon>Aspergillus subgen. Nidulantes</taxon>
    </lineage>
</organism>
<accession>A0ABR4GC60</accession>
<keyword evidence="3" id="KW-1185">Reference proteome</keyword>
<evidence type="ECO:0000313" key="3">
    <source>
        <dbReference type="Proteomes" id="UP001610563"/>
    </source>
</evidence>
<feature type="compositionally biased region" description="Polar residues" evidence="1">
    <location>
        <begin position="381"/>
        <end position="392"/>
    </location>
</feature>
<gene>
    <name evidence="2" type="ORF">BJX66DRAFT_335851</name>
</gene>
<name>A0ABR4GC60_9EURO</name>
<feature type="region of interest" description="Disordered" evidence="1">
    <location>
        <begin position="344"/>
        <end position="406"/>
    </location>
</feature>
<comment type="caution">
    <text evidence="2">The sequence shown here is derived from an EMBL/GenBank/DDBJ whole genome shotgun (WGS) entry which is preliminary data.</text>
</comment>
<feature type="compositionally biased region" description="Acidic residues" evidence="1">
    <location>
        <begin position="346"/>
        <end position="358"/>
    </location>
</feature>
<dbReference type="EMBL" id="JBFTWV010000025">
    <property type="protein sequence ID" value="KAL2796607.1"/>
    <property type="molecule type" value="Genomic_DNA"/>
</dbReference>
<reference evidence="2 3" key="1">
    <citation type="submission" date="2024-07" db="EMBL/GenBank/DDBJ databases">
        <title>Section-level genome sequencing and comparative genomics of Aspergillus sections Usti and Cavernicolus.</title>
        <authorList>
            <consortium name="Lawrence Berkeley National Laboratory"/>
            <person name="Nybo J.L."/>
            <person name="Vesth T.C."/>
            <person name="Theobald S."/>
            <person name="Frisvad J.C."/>
            <person name="Larsen T.O."/>
            <person name="Kjaerboelling I."/>
            <person name="Rothschild-Mancinelli K."/>
            <person name="Lyhne E.K."/>
            <person name="Kogle M.E."/>
            <person name="Barry K."/>
            <person name="Clum A."/>
            <person name="Na H."/>
            <person name="Ledsgaard L."/>
            <person name="Lin J."/>
            <person name="Lipzen A."/>
            <person name="Kuo A."/>
            <person name="Riley R."/>
            <person name="Mondo S."/>
            <person name="Labutti K."/>
            <person name="Haridas S."/>
            <person name="Pangalinan J."/>
            <person name="Salamov A.A."/>
            <person name="Simmons B.A."/>
            <person name="Magnuson J.K."/>
            <person name="Chen J."/>
            <person name="Drula E."/>
            <person name="Henrissat B."/>
            <person name="Wiebenga A."/>
            <person name="Lubbers R.J."/>
            <person name="Gomes A.C."/>
            <person name="Makela M.R."/>
            <person name="Stajich J."/>
            <person name="Grigoriev I.V."/>
            <person name="Mortensen U.H."/>
            <person name="De Vries R.P."/>
            <person name="Baker S.E."/>
            <person name="Andersen M.R."/>
        </authorList>
    </citation>
    <scope>NUCLEOTIDE SEQUENCE [LARGE SCALE GENOMIC DNA]</scope>
    <source>
        <strain evidence="2 3">CBS 209.92</strain>
    </source>
</reference>
<dbReference type="Proteomes" id="UP001610563">
    <property type="component" value="Unassembled WGS sequence"/>
</dbReference>
<evidence type="ECO:0000256" key="1">
    <source>
        <dbReference type="SAM" id="MobiDB-lite"/>
    </source>
</evidence>
<evidence type="ECO:0000313" key="2">
    <source>
        <dbReference type="EMBL" id="KAL2796607.1"/>
    </source>
</evidence>
<sequence length="406" mass="47393">MYGRRMPAHPFEETIIPVCYICSEYIQEPGTPYMGCTPRYVKKAYDNQQPADQQRNRRNWEWYRYYRAILLHPEQDICQLSGTSYWYLTDREDSESSFLKVPWDEKATSGLPGKVKPSTLMAKAFLLQVGAEAPRDQLSGVAVHYRCWELLCTHPIWTISRKDITAVLRALQRKSEKDWGFLYSWDDSEAEYIHPGTDSSSDSDLSMDDPPMHWEYSDPFYNKRAQGLIQKAKRAKDEQLPERIMTRLDGLPLEILWMTLDLLSTQDVIALENGVGRDMGDVYWRSRTNPKLFHELRYFSESEEQLNWRFLSIELEKLTFNRKHEFYGRRWVLKRLDQLLDLLPSSDDESSESESESEIYDKLKMPPTFYDDSSESYGEPDNSSSSGDNLSETSDEPYSPSSIGED</sequence>